<evidence type="ECO:0000313" key="1">
    <source>
        <dbReference type="EMBL" id="GIH96095.1"/>
    </source>
</evidence>
<keyword evidence="2" id="KW-1185">Reference proteome</keyword>
<sequence length="91" mass="9788">MSGEHVRIGGIALGPRHAQPLAIARCLQRVDPEHLVAGGQQRRHPWAPVGLDPDDDLNIVGVIGYMFADHRMQPGHPGQALGQTRFGQGLA</sequence>
<comment type="caution">
    <text evidence="1">The sequence shown here is derived from an EMBL/GenBank/DDBJ whole genome shotgun (WGS) entry which is preliminary data.</text>
</comment>
<reference evidence="1 2" key="1">
    <citation type="submission" date="2021-01" db="EMBL/GenBank/DDBJ databases">
        <title>Whole genome shotgun sequence of Planobispora siamensis NBRC 107568.</title>
        <authorList>
            <person name="Komaki H."/>
            <person name="Tamura T."/>
        </authorList>
    </citation>
    <scope>NUCLEOTIDE SEQUENCE [LARGE SCALE GENOMIC DNA]</scope>
    <source>
        <strain evidence="1 2">NBRC 107568</strain>
    </source>
</reference>
<evidence type="ECO:0000313" key="2">
    <source>
        <dbReference type="Proteomes" id="UP000619788"/>
    </source>
</evidence>
<name>A0A8J3WNR0_9ACTN</name>
<gene>
    <name evidence="1" type="ORF">Psi01_67250</name>
</gene>
<accession>A0A8J3WNR0</accession>
<protein>
    <submittedName>
        <fullName evidence="1">Uncharacterized protein</fullName>
    </submittedName>
</protein>
<dbReference type="EMBL" id="BOOJ01000059">
    <property type="protein sequence ID" value="GIH96095.1"/>
    <property type="molecule type" value="Genomic_DNA"/>
</dbReference>
<proteinExistence type="predicted"/>
<dbReference type="Proteomes" id="UP000619788">
    <property type="component" value="Unassembled WGS sequence"/>
</dbReference>
<dbReference type="AlphaFoldDB" id="A0A8J3WNR0"/>
<organism evidence="1 2">
    <name type="scientific">Planobispora siamensis</name>
    <dbReference type="NCBI Taxonomy" id="936338"/>
    <lineage>
        <taxon>Bacteria</taxon>
        <taxon>Bacillati</taxon>
        <taxon>Actinomycetota</taxon>
        <taxon>Actinomycetes</taxon>
        <taxon>Streptosporangiales</taxon>
        <taxon>Streptosporangiaceae</taxon>
        <taxon>Planobispora</taxon>
    </lineage>
</organism>